<feature type="compositionally biased region" description="Basic and acidic residues" evidence="1">
    <location>
        <begin position="341"/>
        <end position="354"/>
    </location>
</feature>
<sequence>MRFSIFTISAAVAAAAGTNAIDVAEVPGYVPGYEAIPKAATNKYSQRAHSAIPGSATGSFEPTYMPEEDLKPSSIHARSVISTSATAKPTPMADEPADDSYEAFLEWTNARLAEATPEQAQHSHVARSEAPTSTAKAAPLTDAPSDDTYEAFVTWMESRYPEAFSEQVKQKINARDAPPEPQHTTTTSTTTSTTATPTAAASPIAGPAGETYEEFLHWMNVRFPEGLPEEEEHQNFARSVDEYDDYSSADYHDLHARSVDTPEASREQEHGMSDWDFAFNEEMMHHLQARSAENPSNYEHEYGQDHSSDVHAAFESEYPHLEETFEEFLVRQGYSPEQYAEESKATESYEEEPKPQTIVNSKPSVSEVAASPAAAPTPKPTSAITPSATTSTSASQWSSQMSETATFSSSSPSNVQARSVSSHYRFRHHSHSAHASDSGTASASSATSSTTTSRKGFFNIPW</sequence>
<feature type="compositionally biased region" description="Low complexity" evidence="1">
    <location>
        <begin position="361"/>
        <end position="423"/>
    </location>
</feature>
<protein>
    <submittedName>
        <fullName evidence="3">Uncharacterized protein</fullName>
    </submittedName>
</protein>
<feature type="chain" id="PRO_5045949927" evidence="2">
    <location>
        <begin position="21"/>
        <end position="462"/>
    </location>
</feature>
<evidence type="ECO:0000313" key="3">
    <source>
        <dbReference type="EMBL" id="KAK5999374.1"/>
    </source>
</evidence>
<gene>
    <name evidence="3" type="ORF">QM012_005499</name>
</gene>
<dbReference type="Proteomes" id="UP001341245">
    <property type="component" value="Unassembled WGS sequence"/>
</dbReference>
<evidence type="ECO:0000313" key="4">
    <source>
        <dbReference type="Proteomes" id="UP001341245"/>
    </source>
</evidence>
<accession>A0ABR0T4L6</accession>
<organism evidence="3 4">
    <name type="scientific">Aureobasidium pullulans</name>
    <name type="common">Black yeast</name>
    <name type="synonym">Pullularia pullulans</name>
    <dbReference type="NCBI Taxonomy" id="5580"/>
    <lineage>
        <taxon>Eukaryota</taxon>
        <taxon>Fungi</taxon>
        <taxon>Dikarya</taxon>
        <taxon>Ascomycota</taxon>
        <taxon>Pezizomycotina</taxon>
        <taxon>Dothideomycetes</taxon>
        <taxon>Dothideomycetidae</taxon>
        <taxon>Dothideales</taxon>
        <taxon>Saccotheciaceae</taxon>
        <taxon>Aureobasidium</taxon>
    </lineage>
</organism>
<dbReference type="EMBL" id="JASGXD010000025">
    <property type="protein sequence ID" value="KAK5999374.1"/>
    <property type="molecule type" value="Genomic_DNA"/>
</dbReference>
<feature type="compositionally biased region" description="Low complexity" evidence="1">
    <location>
        <begin position="433"/>
        <end position="454"/>
    </location>
</feature>
<keyword evidence="2" id="KW-0732">Signal</keyword>
<proteinExistence type="predicted"/>
<reference evidence="3 4" key="1">
    <citation type="submission" date="2023-11" db="EMBL/GenBank/DDBJ databases">
        <title>Draft genome sequence and annotation of the polyextremotolerant black yeast-like fungus Aureobasidium pullulans NRRL 62042.</title>
        <authorList>
            <person name="Dielentheis-Frenken M.R.E."/>
            <person name="Wibberg D."/>
            <person name="Blank L.M."/>
            <person name="Tiso T."/>
        </authorList>
    </citation>
    <scope>NUCLEOTIDE SEQUENCE [LARGE SCALE GENOMIC DNA]</scope>
    <source>
        <strain evidence="3 4">NRRL 62042</strain>
    </source>
</reference>
<name>A0ABR0T4L6_AURPU</name>
<feature type="compositionally biased region" description="Low complexity" evidence="1">
    <location>
        <begin position="184"/>
        <end position="203"/>
    </location>
</feature>
<comment type="caution">
    <text evidence="3">The sequence shown here is derived from an EMBL/GenBank/DDBJ whole genome shotgun (WGS) entry which is preliminary data.</text>
</comment>
<feature type="signal peptide" evidence="2">
    <location>
        <begin position="1"/>
        <end position="20"/>
    </location>
</feature>
<feature type="region of interest" description="Disordered" evidence="1">
    <location>
        <begin position="166"/>
        <end position="206"/>
    </location>
</feature>
<feature type="region of interest" description="Disordered" evidence="1">
    <location>
        <begin position="115"/>
        <end position="145"/>
    </location>
</feature>
<keyword evidence="4" id="KW-1185">Reference proteome</keyword>
<evidence type="ECO:0000256" key="2">
    <source>
        <dbReference type="SAM" id="SignalP"/>
    </source>
</evidence>
<feature type="region of interest" description="Disordered" evidence="1">
    <location>
        <begin position="336"/>
        <end position="462"/>
    </location>
</feature>
<evidence type="ECO:0000256" key="1">
    <source>
        <dbReference type="SAM" id="MobiDB-lite"/>
    </source>
</evidence>